<proteinExistence type="predicted"/>
<dbReference type="GO" id="GO:0004055">
    <property type="term" value="F:argininosuccinate synthase activity"/>
    <property type="evidence" value="ECO:0007669"/>
    <property type="project" value="UniProtKB-EC"/>
</dbReference>
<dbReference type="KEGG" id="smup:SMPSPU_129"/>
<evidence type="ECO:0000256" key="2">
    <source>
        <dbReference type="ARBA" id="ARBA00012286"/>
    </source>
</evidence>
<evidence type="ECO:0000259" key="8">
    <source>
        <dbReference type="Pfam" id="PF00764"/>
    </source>
</evidence>
<dbReference type="GO" id="GO:0005524">
    <property type="term" value="F:ATP binding"/>
    <property type="evidence" value="ECO:0007669"/>
    <property type="project" value="UniProtKB-KW"/>
</dbReference>
<evidence type="ECO:0000256" key="5">
    <source>
        <dbReference type="ARBA" id="ARBA00022605"/>
    </source>
</evidence>
<dbReference type="Pfam" id="PF20979">
    <property type="entry name" value="Arginosuc_syn_C"/>
    <property type="match status" value="1"/>
</dbReference>
<evidence type="ECO:0000259" key="9">
    <source>
        <dbReference type="Pfam" id="PF20979"/>
    </source>
</evidence>
<dbReference type="SUPFAM" id="SSF69864">
    <property type="entry name" value="Argininosuccinate synthetase, C-terminal domain"/>
    <property type="match status" value="1"/>
</dbReference>
<keyword evidence="6" id="KW-0547">Nucleotide-binding</keyword>
<gene>
    <name evidence="10" type="primary">argA/argG</name>
    <name evidence="10" type="ORF">SMPSPU_129</name>
</gene>
<accession>A0AAD1AZI7</accession>
<protein>
    <recommendedName>
        <fullName evidence="2">argininosuccinate synthase</fullName>
        <ecNumber evidence="2">6.3.4.5</ecNumber>
    </recommendedName>
</protein>
<keyword evidence="3" id="KW-0055">Arginine biosynthesis</keyword>
<dbReference type="Gene3D" id="3.40.50.620">
    <property type="entry name" value="HUPs"/>
    <property type="match status" value="1"/>
</dbReference>
<dbReference type="Proteomes" id="UP000031659">
    <property type="component" value="Chromosome"/>
</dbReference>
<dbReference type="GO" id="GO:0006526">
    <property type="term" value="P:L-arginine biosynthetic process"/>
    <property type="evidence" value="ECO:0007669"/>
    <property type="project" value="UniProtKB-KW"/>
</dbReference>
<sequence length="584" mass="67139">MKITVRIANIDDKKYAYLICKEIESSAKVRGTGISKRDPEYIKKKMVDGFSVIAFFNGNLAGFSYFEIFEKKKFLSNSGLIVFPKYRLHGLAKMIKLEIFKLSKNKFPKSKIFSITTSPAVIKINTDLGFNPVLFSYLTKSKKFWKGCKSCTNYDILIRNKKKMCLCTGLLYDPKKKNFNLKKNYLYKGDTILLAYSGGLDTSFCLKYLINEGYKVITIIINTGGFNNKDIESIENKAINIGALYHYSINAKEYFYYKCIKYLVYGNILKNNTYPLSVSSERFFQAILIAEYAKKLKVKAISHGSTGAGNDQVRFDLAFQILCPDKIIVTPIRDIKLSRKEEVNFLKSKGIKISWKKAKYSINKGIWGTSIGGEETLKSSTSLPEKAYPTKLSEYSKFYLELEFKKGELLYINNIKDLQINNIIKLEKLSSKFAIGRDIHVGDTILGIKGRVGFEASAALLIIKAHQLLEKHILTKWQIYWKEQLSNWYGNLLHEAQYLDPIMRDIECFFTNTQKRVSGKVKILLNPYIFKLIGIKSKFDMMKSNIAKYGEINNEWTSDEVKGFIKIFGNQMKIYHNIKKNYIS</sequence>
<evidence type="ECO:0000256" key="4">
    <source>
        <dbReference type="ARBA" id="ARBA00022598"/>
    </source>
</evidence>
<dbReference type="RefSeq" id="WP_041093852.1">
    <property type="nucleotide sequence ID" value="NZ_AP013293.1"/>
</dbReference>
<dbReference type="SUPFAM" id="SSF55729">
    <property type="entry name" value="Acyl-CoA N-acyltransferases (Nat)"/>
    <property type="match status" value="1"/>
</dbReference>
<keyword evidence="4" id="KW-0436">Ligase</keyword>
<feature type="domain" description="Arginosuccinate synthase-like N-terminal" evidence="8">
    <location>
        <begin position="192"/>
        <end position="351"/>
    </location>
</feature>
<dbReference type="InterPro" id="IPR018223">
    <property type="entry name" value="Arginosuc_synth_CS"/>
</dbReference>
<dbReference type="InterPro" id="IPR001518">
    <property type="entry name" value="Arginosuc_synth"/>
</dbReference>
<dbReference type="InterPro" id="IPR014729">
    <property type="entry name" value="Rossmann-like_a/b/a_fold"/>
</dbReference>
<dbReference type="GO" id="GO:0005737">
    <property type="term" value="C:cytoplasm"/>
    <property type="evidence" value="ECO:0007669"/>
    <property type="project" value="TreeGrafter"/>
</dbReference>
<dbReference type="GO" id="GO:0000050">
    <property type="term" value="P:urea cycle"/>
    <property type="evidence" value="ECO:0007669"/>
    <property type="project" value="TreeGrafter"/>
</dbReference>
<dbReference type="PROSITE" id="PS00564">
    <property type="entry name" value="ARGININOSUCCIN_SYN_1"/>
    <property type="match status" value="1"/>
</dbReference>
<dbReference type="EMBL" id="AP013293">
    <property type="protein sequence ID" value="BAO66291.1"/>
    <property type="molecule type" value="Genomic_DNA"/>
</dbReference>
<dbReference type="EC" id="6.3.4.5" evidence="2"/>
<evidence type="ECO:0000256" key="6">
    <source>
        <dbReference type="ARBA" id="ARBA00022741"/>
    </source>
</evidence>
<name>A0AAD1AZI7_9FLAO</name>
<dbReference type="InterPro" id="IPR048267">
    <property type="entry name" value="Arginosuc_syn_N"/>
</dbReference>
<dbReference type="Gene3D" id="3.90.1260.10">
    <property type="entry name" value="Argininosuccinate synthetase, chain A, domain 2"/>
    <property type="match status" value="1"/>
</dbReference>
<keyword evidence="7" id="KW-0067">ATP-binding</keyword>
<evidence type="ECO:0000256" key="3">
    <source>
        <dbReference type="ARBA" id="ARBA00022571"/>
    </source>
</evidence>
<comment type="pathway">
    <text evidence="1">Amino-acid biosynthesis; L-arginine biosynthesis; L-arginine from L-ornithine and carbamoyl phosphate: step 2/3.</text>
</comment>
<dbReference type="InterPro" id="IPR016181">
    <property type="entry name" value="Acyl_CoA_acyltransferase"/>
</dbReference>
<dbReference type="GO" id="GO:0000053">
    <property type="term" value="P:argininosuccinate metabolic process"/>
    <property type="evidence" value="ECO:0007669"/>
    <property type="project" value="TreeGrafter"/>
</dbReference>
<organism evidence="10 11">
    <name type="scientific">Candidatus Karelsulcia muelleri PSPU</name>
    <dbReference type="NCBI Taxonomy" id="1189303"/>
    <lineage>
        <taxon>Bacteria</taxon>
        <taxon>Pseudomonadati</taxon>
        <taxon>Bacteroidota</taxon>
        <taxon>Flavobacteriia</taxon>
        <taxon>Flavobacteriales</taxon>
        <taxon>Candidatus Karelsulcia</taxon>
    </lineage>
</organism>
<dbReference type="AlphaFoldDB" id="A0AAD1AZI7"/>
<dbReference type="PANTHER" id="PTHR11587">
    <property type="entry name" value="ARGININOSUCCINATE SYNTHASE"/>
    <property type="match status" value="1"/>
</dbReference>
<dbReference type="Gene3D" id="3.40.630.30">
    <property type="match status" value="1"/>
</dbReference>
<dbReference type="InterPro" id="IPR048268">
    <property type="entry name" value="Arginosuc_syn_C"/>
</dbReference>
<keyword evidence="5" id="KW-0028">Amino-acid biosynthesis</keyword>
<evidence type="ECO:0000256" key="7">
    <source>
        <dbReference type="ARBA" id="ARBA00022840"/>
    </source>
</evidence>
<dbReference type="SUPFAM" id="SSF52402">
    <property type="entry name" value="Adenine nucleotide alpha hydrolases-like"/>
    <property type="match status" value="1"/>
</dbReference>
<evidence type="ECO:0000256" key="1">
    <source>
        <dbReference type="ARBA" id="ARBA00004967"/>
    </source>
</evidence>
<dbReference type="PANTHER" id="PTHR11587:SF2">
    <property type="entry name" value="ARGININOSUCCINATE SYNTHASE"/>
    <property type="match status" value="1"/>
</dbReference>
<feature type="domain" description="Arginosuccinate synthase C-terminal" evidence="9">
    <location>
        <begin position="360"/>
        <end position="575"/>
    </location>
</feature>
<dbReference type="Pfam" id="PF00764">
    <property type="entry name" value="Arginosuc_synth"/>
    <property type="match status" value="1"/>
</dbReference>
<reference evidence="10 11" key="1">
    <citation type="journal article" date="2014" name="ISME J.">
        <title>Swapping symbionts in spittlebugs: evolutionary replacement of a reduced genome symbiont.</title>
        <authorList>
            <person name="Koga R."/>
            <person name="Moran N.A."/>
        </authorList>
    </citation>
    <scope>NUCLEOTIDE SEQUENCE [LARGE SCALE GENOMIC DNA]</scope>
    <source>
        <strain evidence="10 11">PSPU</strain>
    </source>
</reference>
<dbReference type="InterPro" id="IPR024074">
    <property type="entry name" value="AS_cat/multimer_dom_body"/>
</dbReference>
<evidence type="ECO:0000313" key="10">
    <source>
        <dbReference type="EMBL" id="BAO66291.1"/>
    </source>
</evidence>
<evidence type="ECO:0000313" key="11">
    <source>
        <dbReference type="Proteomes" id="UP000031659"/>
    </source>
</evidence>